<evidence type="ECO:0000256" key="1">
    <source>
        <dbReference type="SAM" id="MobiDB-lite"/>
    </source>
</evidence>
<evidence type="ECO:0008006" key="3">
    <source>
        <dbReference type="Google" id="ProtNLM"/>
    </source>
</evidence>
<feature type="compositionally biased region" description="Basic and acidic residues" evidence="1">
    <location>
        <begin position="264"/>
        <end position="276"/>
    </location>
</feature>
<accession>A0A146KAI9</accession>
<proteinExistence type="predicted"/>
<dbReference type="SUPFAM" id="SSF48403">
    <property type="entry name" value="Ankyrin repeat"/>
    <property type="match status" value="1"/>
</dbReference>
<dbReference type="AlphaFoldDB" id="A0A146KAI9"/>
<name>A0A146KAI9_9EUKA</name>
<feature type="non-terminal residue" evidence="2">
    <location>
        <position position="1"/>
    </location>
</feature>
<feature type="region of interest" description="Disordered" evidence="1">
    <location>
        <begin position="253"/>
        <end position="280"/>
    </location>
</feature>
<organism evidence="2">
    <name type="scientific">Trepomonas sp. PC1</name>
    <dbReference type="NCBI Taxonomy" id="1076344"/>
    <lineage>
        <taxon>Eukaryota</taxon>
        <taxon>Metamonada</taxon>
        <taxon>Diplomonadida</taxon>
        <taxon>Hexamitidae</taxon>
        <taxon>Hexamitinae</taxon>
        <taxon>Trepomonas</taxon>
    </lineage>
</organism>
<feature type="compositionally biased region" description="Polar residues" evidence="1">
    <location>
        <begin position="253"/>
        <end position="263"/>
    </location>
</feature>
<protein>
    <recommendedName>
        <fullName evidence="3">Ankyrin repeat-containing protein</fullName>
    </recommendedName>
</protein>
<gene>
    <name evidence="2" type="ORF">TPC1_15208</name>
</gene>
<sequence length="336" mass="38701">TEQTAVKNPWFDACASGNLEFVKQNLGSNRKTRDSANYFQFDNYVSIPQFTGLMYAVLHDQTEVVEFLAEHEMDLVSNQVAFVPLLKSVPFDQTFVSDEKARKLFGLSQTICVALDTNCLELALLVGNTKSFLKLISWVDHQSKDVQKQYLKHCNQSSQNILMMLTAINTTDCQQVLQQFGQLLIHHQLTQVNVYGDNCITYSIKYQNLFFLEYFLNLSPKYKSVIDRFLRKTKPLKAQGRFLSLITQYKNQKNNPQTSTTSEKISEVDNNEHEKEEDKDDMLARVNELINQMENDELVDDFKINSSNKQQSEPQSVIHKEESVVSVVHNKDDFVL</sequence>
<evidence type="ECO:0000313" key="2">
    <source>
        <dbReference type="EMBL" id="JAP92745.1"/>
    </source>
</evidence>
<dbReference type="EMBL" id="GDID01003861">
    <property type="protein sequence ID" value="JAP92745.1"/>
    <property type="molecule type" value="Transcribed_RNA"/>
</dbReference>
<reference evidence="2" key="1">
    <citation type="submission" date="2015-07" db="EMBL/GenBank/DDBJ databases">
        <title>Adaptation to a free-living lifestyle via gene acquisitions in the diplomonad Trepomonas sp. PC1.</title>
        <authorList>
            <person name="Xu F."/>
            <person name="Jerlstrom-Hultqvist J."/>
            <person name="Kolisko M."/>
            <person name="Simpson A.G.B."/>
            <person name="Roger A.J."/>
            <person name="Svard S.G."/>
            <person name="Andersson J.O."/>
        </authorList>
    </citation>
    <scope>NUCLEOTIDE SEQUENCE</scope>
    <source>
        <strain evidence="2">PC1</strain>
    </source>
</reference>
<dbReference type="InterPro" id="IPR036770">
    <property type="entry name" value="Ankyrin_rpt-contain_sf"/>
</dbReference>
<dbReference type="Gene3D" id="1.25.40.20">
    <property type="entry name" value="Ankyrin repeat-containing domain"/>
    <property type="match status" value="1"/>
</dbReference>